<feature type="coiled-coil region" evidence="1">
    <location>
        <begin position="371"/>
        <end position="423"/>
    </location>
</feature>
<dbReference type="AlphaFoldDB" id="A0AAJ0GHD0"/>
<dbReference type="Proteomes" id="UP001271007">
    <property type="component" value="Unassembled WGS sequence"/>
</dbReference>
<feature type="region of interest" description="Disordered" evidence="2">
    <location>
        <begin position="337"/>
        <end position="356"/>
    </location>
</feature>
<accession>A0AAJ0GHD0</accession>
<feature type="compositionally biased region" description="Polar residues" evidence="2">
    <location>
        <begin position="337"/>
        <end position="347"/>
    </location>
</feature>
<sequence length="573" mass="63018">MAPNPTPAKRGFSEIDSPAKKPAVVGPKFPPKPRPGATVATRPLSAAAPAFAPPAPVTTVAVVGTAGRPALGDATGQAVTAAVAGVTACITRLSGLKDAEIATLQTRNNQLTAETADLTERHEALQGISGTFKQRNGELTTEKAALVKQVKKLQTVFKAEKEGLVKRIGVLEGEKFHLQGQHGDLSERYKIIEAENVDIKENYDIIKVEKTNISESHGNLEKRNTDLEAEALELRNRIEAAEMMNVKRIRVLFAADELAALSNRVSYPTHMAAMEKLGRPWISATSSRSSVRWHREAAQRGDDDNITFAETPSETRSAKCRKTLVVVLPVNPVAKTSGTEQTVNHRITPTLPPDMANKSTATMTATLEGFINTFAHELDGHEAEMTELRAQLEAERQGRIVDVEQFGEEKEDVQERIAKSAEKLHETKRFAETEEAWLKEERDDLKWDLGNCKAELIEGSQDAILKHIKVAQREQERDALRSRLDVVDFKVAQMSQEMISLQSRTAGAENGRNVLYEKCRNLERQFETQGSVVQGAEVLTALSTKVGWPRFMEGLDVLREAVEKNKQAASGEA</sequence>
<feature type="region of interest" description="Disordered" evidence="2">
    <location>
        <begin position="1"/>
        <end position="38"/>
    </location>
</feature>
<organism evidence="3 4">
    <name type="scientific">Extremus antarcticus</name>
    <dbReference type="NCBI Taxonomy" id="702011"/>
    <lineage>
        <taxon>Eukaryota</taxon>
        <taxon>Fungi</taxon>
        <taxon>Dikarya</taxon>
        <taxon>Ascomycota</taxon>
        <taxon>Pezizomycotina</taxon>
        <taxon>Dothideomycetes</taxon>
        <taxon>Dothideomycetidae</taxon>
        <taxon>Mycosphaerellales</taxon>
        <taxon>Extremaceae</taxon>
        <taxon>Extremus</taxon>
    </lineage>
</organism>
<feature type="coiled-coil region" evidence="1">
    <location>
        <begin position="217"/>
        <end position="244"/>
    </location>
</feature>
<evidence type="ECO:0000256" key="2">
    <source>
        <dbReference type="SAM" id="MobiDB-lite"/>
    </source>
</evidence>
<keyword evidence="4" id="KW-1185">Reference proteome</keyword>
<dbReference type="EMBL" id="JAWDJX010000003">
    <property type="protein sequence ID" value="KAK3057559.1"/>
    <property type="molecule type" value="Genomic_DNA"/>
</dbReference>
<evidence type="ECO:0000313" key="3">
    <source>
        <dbReference type="EMBL" id="KAK3057559.1"/>
    </source>
</evidence>
<reference evidence="3" key="1">
    <citation type="submission" date="2023-04" db="EMBL/GenBank/DDBJ databases">
        <title>Black Yeasts Isolated from many extreme environments.</title>
        <authorList>
            <person name="Coleine C."/>
            <person name="Stajich J.E."/>
            <person name="Selbmann L."/>
        </authorList>
    </citation>
    <scope>NUCLEOTIDE SEQUENCE</scope>
    <source>
        <strain evidence="3">CCFEE 5312</strain>
    </source>
</reference>
<name>A0AAJ0GHD0_9PEZI</name>
<proteinExistence type="predicted"/>
<evidence type="ECO:0000313" key="4">
    <source>
        <dbReference type="Proteomes" id="UP001271007"/>
    </source>
</evidence>
<evidence type="ECO:0000256" key="1">
    <source>
        <dbReference type="SAM" id="Coils"/>
    </source>
</evidence>
<comment type="caution">
    <text evidence="3">The sequence shown here is derived from an EMBL/GenBank/DDBJ whole genome shotgun (WGS) entry which is preliminary data.</text>
</comment>
<gene>
    <name evidence="3" type="ORF">LTR09_001743</name>
</gene>
<protein>
    <submittedName>
        <fullName evidence="3">Uncharacterized protein</fullName>
    </submittedName>
</protein>
<keyword evidence="1" id="KW-0175">Coiled coil</keyword>